<dbReference type="PROSITE" id="PS50261">
    <property type="entry name" value="G_PROTEIN_RECEP_F2_4"/>
    <property type="match status" value="1"/>
</dbReference>
<dbReference type="AlphaFoldDB" id="A0A3Q3K220"/>
<dbReference type="PANTHER" id="PTHR45813:SF2">
    <property type="entry name" value="ADHESION G-PROTEIN COUPLED RECEPTOR F3"/>
    <property type="match status" value="1"/>
</dbReference>
<keyword evidence="9" id="KW-1185">Reference proteome</keyword>
<dbReference type="PROSITE" id="PS50262">
    <property type="entry name" value="G_PROTEIN_RECEP_F1_2"/>
    <property type="match status" value="1"/>
</dbReference>
<accession>A0A3Q3K220</accession>
<reference evidence="8" key="2">
    <citation type="submission" date="2025-09" db="UniProtKB">
        <authorList>
            <consortium name="Ensembl"/>
        </authorList>
    </citation>
    <scope>IDENTIFICATION</scope>
</reference>
<feature type="transmembrane region" description="Helical" evidence="5">
    <location>
        <begin position="163"/>
        <end position="185"/>
    </location>
</feature>
<evidence type="ECO:0000259" key="7">
    <source>
        <dbReference type="PROSITE" id="PS50262"/>
    </source>
</evidence>
<feature type="transmembrane region" description="Helical" evidence="5">
    <location>
        <begin position="230"/>
        <end position="249"/>
    </location>
</feature>
<evidence type="ECO:0000256" key="3">
    <source>
        <dbReference type="ARBA" id="ARBA00022989"/>
    </source>
</evidence>
<dbReference type="PANTHER" id="PTHR45813">
    <property type="entry name" value="IG-LIKE DOMAIN-CONTAINING PROTEIN"/>
    <property type="match status" value="1"/>
</dbReference>
<keyword evidence="2 5" id="KW-0812">Transmembrane</keyword>
<evidence type="ECO:0000256" key="4">
    <source>
        <dbReference type="ARBA" id="ARBA00023136"/>
    </source>
</evidence>
<dbReference type="GO" id="GO:0016020">
    <property type="term" value="C:membrane"/>
    <property type="evidence" value="ECO:0007669"/>
    <property type="project" value="UniProtKB-SubCell"/>
</dbReference>
<dbReference type="Gene3D" id="1.20.1070.10">
    <property type="entry name" value="Rhodopsin 7-helix transmembrane proteins"/>
    <property type="match status" value="1"/>
</dbReference>
<dbReference type="GO" id="GO:0004930">
    <property type="term" value="F:G protein-coupled receptor activity"/>
    <property type="evidence" value="ECO:0007669"/>
    <property type="project" value="InterPro"/>
</dbReference>
<dbReference type="Pfam" id="PF00002">
    <property type="entry name" value="7tm_2"/>
    <property type="match status" value="1"/>
</dbReference>
<dbReference type="GO" id="GO:0007189">
    <property type="term" value="P:adenylate cyclase-activating G protein-coupled receptor signaling pathway"/>
    <property type="evidence" value="ECO:0007669"/>
    <property type="project" value="TreeGrafter"/>
</dbReference>
<organism evidence="8 9">
    <name type="scientific">Monopterus albus</name>
    <name type="common">Swamp eel</name>
    <dbReference type="NCBI Taxonomy" id="43700"/>
    <lineage>
        <taxon>Eukaryota</taxon>
        <taxon>Metazoa</taxon>
        <taxon>Chordata</taxon>
        <taxon>Craniata</taxon>
        <taxon>Vertebrata</taxon>
        <taxon>Euteleostomi</taxon>
        <taxon>Actinopterygii</taxon>
        <taxon>Neopterygii</taxon>
        <taxon>Teleostei</taxon>
        <taxon>Neoteleostei</taxon>
        <taxon>Acanthomorphata</taxon>
        <taxon>Anabantaria</taxon>
        <taxon>Synbranchiformes</taxon>
        <taxon>Synbranchidae</taxon>
        <taxon>Monopterus</taxon>
    </lineage>
</organism>
<dbReference type="InterPro" id="IPR051587">
    <property type="entry name" value="Adhesion_GPCR"/>
</dbReference>
<protein>
    <recommendedName>
        <fullName evidence="10">G-protein coupled receptors family 2 profile 2 domain-containing protein</fullName>
    </recommendedName>
</protein>
<feature type="transmembrane region" description="Helical" evidence="5">
    <location>
        <begin position="38"/>
        <end position="62"/>
    </location>
</feature>
<comment type="subcellular location">
    <subcellularLocation>
        <location evidence="1">Membrane</location>
        <topology evidence="1">Multi-pass membrane protein</topology>
    </subcellularLocation>
</comment>
<feature type="domain" description="G-protein coupled receptors family 2 profile 2" evidence="6">
    <location>
        <begin position="1"/>
        <end position="217"/>
    </location>
</feature>
<feature type="transmembrane region" description="Helical" evidence="5">
    <location>
        <begin position="69"/>
        <end position="93"/>
    </location>
</feature>
<feature type="transmembrane region" description="Helical" evidence="5">
    <location>
        <begin position="205"/>
        <end position="223"/>
    </location>
</feature>
<dbReference type="InterPro" id="IPR017981">
    <property type="entry name" value="GPCR_2-like_7TM"/>
</dbReference>
<evidence type="ECO:0000256" key="2">
    <source>
        <dbReference type="ARBA" id="ARBA00022692"/>
    </source>
</evidence>
<sequence length="262" mass="30312">MVNIAVFRLLADCSFLASSSPNILTDSWCLTLTICKHLFYLAMFCWMLCLSVMLVHQLIFVFSPLRKRVFMFFSSIVGYVCPILIVGSSYVYYKYTYNLYYDMKTCWLIYVRLLEGSIHAFLLPVGTIILTNLFSMAVVIVTLVKTSVPDSSKADDKETAKSILKVVVFLTPVFGVTWVIGFFQLMMQKDNPMYAFVQLHTKHNTVWIMTILYILVCCIHYCQHQHIGSVYPWLIFYISVSTKIFSVPMCDWKGMVRQQTLM</sequence>
<dbReference type="InterPro" id="IPR000832">
    <property type="entry name" value="GPCR_2_secretin-like"/>
</dbReference>
<dbReference type="Ensembl" id="ENSMALT00000027989.1">
    <property type="protein sequence ID" value="ENSMALP00000027484.1"/>
    <property type="gene ID" value="ENSMALG00000019077.1"/>
</dbReference>
<proteinExistence type="predicted"/>
<reference evidence="8" key="1">
    <citation type="submission" date="2025-08" db="UniProtKB">
        <authorList>
            <consortium name="Ensembl"/>
        </authorList>
    </citation>
    <scope>IDENTIFICATION</scope>
</reference>
<name>A0A3Q3K220_MONAL</name>
<evidence type="ECO:0000259" key="6">
    <source>
        <dbReference type="PROSITE" id="PS50261"/>
    </source>
</evidence>
<evidence type="ECO:0008006" key="10">
    <source>
        <dbReference type="Google" id="ProtNLM"/>
    </source>
</evidence>
<dbReference type="Proteomes" id="UP000261600">
    <property type="component" value="Unplaced"/>
</dbReference>
<evidence type="ECO:0000313" key="9">
    <source>
        <dbReference type="Proteomes" id="UP000261600"/>
    </source>
</evidence>
<evidence type="ECO:0000256" key="1">
    <source>
        <dbReference type="ARBA" id="ARBA00004141"/>
    </source>
</evidence>
<keyword evidence="4 5" id="KW-0472">Membrane</keyword>
<dbReference type="InterPro" id="IPR017452">
    <property type="entry name" value="GPCR_Rhodpsn_7TM"/>
</dbReference>
<evidence type="ECO:0000256" key="5">
    <source>
        <dbReference type="SAM" id="Phobius"/>
    </source>
</evidence>
<feature type="domain" description="G-protein coupled receptors family 1 profile" evidence="7">
    <location>
        <begin position="1"/>
        <end position="179"/>
    </location>
</feature>
<feature type="transmembrane region" description="Helical" evidence="5">
    <location>
        <begin position="121"/>
        <end position="143"/>
    </location>
</feature>
<dbReference type="GO" id="GO:0007166">
    <property type="term" value="P:cell surface receptor signaling pathway"/>
    <property type="evidence" value="ECO:0007669"/>
    <property type="project" value="InterPro"/>
</dbReference>
<keyword evidence="3 5" id="KW-1133">Transmembrane helix</keyword>
<evidence type="ECO:0000313" key="8">
    <source>
        <dbReference type="Ensembl" id="ENSMALP00000027484.1"/>
    </source>
</evidence>